<dbReference type="InterPro" id="IPR047122">
    <property type="entry name" value="Trans-enoyl_RdTase-like"/>
</dbReference>
<dbReference type="Gene3D" id="3.40.50.720">
    <property type="entry name" value="NAD(P)-binding Rossmann-like Domain"/>
    <property type="match status" value="1"/>
</dbReference>
<accession>A0A6A5ZG19</accession>
<dbReference type="GO" id="GO:0016651">
    <property type="term" value="F:oxidoreductase activity, acting on NAD(P)H"/>
    <property type="evidence" value="ECO:0007669"/>
    <property type="project" value="InterPro"/>
</dbReference>
<evidence type="ECO:0000256" key="1">
    <source>
        <dbReference type="ARBA" id="ARBA00023002"/>
    </source>
</evidence>
<dbReference type="SUPFAM" id="SSF51735">
    <property type="entry name" value="NAD(P)-binding Rossmann-fold domains"/>
    <property type="match status" value="1"/>
</dbReference>
<proteinExistence type="predicted"/>
<organism evidence="2 3">
    <name type="scientific">Lophiotrema nucula</name>
    <dbReference type="NCBI Taxonomy" id="690887"/>
    <lineage>
        <taxon>Eukaryota</taxon>
        <taxon>Fungi</taxon>
        <taxon>Dikarya</taxon>
        <taxon>Ascomycota</taxon>
        <taxon>Pezizomycotina</taxon>
        <taxon>Dothideomycetes</taxon>
        <taxon>Pleosporomycetidae</taxon>
        <taxon>Pleosporales</taxon>
        <taxon>Lophiotremataceae</taxon>
        <taxon>Lophiotrema</taxon>
    </lineage>
</organism>
<gene>
    <name evidence="2" type="ORF">BDV96DRAFT_644732</name>
</gene>
<dbReference type="Proteomes" id="UP000799770">
    <property type="component" value="Unassembled WGS sequence"/>
</dbReference>
<dbReference type="OrthoDB" id="9992527at2759"/>
<evidence type="ECO:0000313" key="2">
    <source>
        <dbReference type="EMBL" id="KAF2117308.1"/>
    </source>
</evidence>
<keyword evidence="1" id="KW-0560">Oxidoreductase</keyword>
<protein>
    <submittedName>
        <fullName evidence="2">Uncharacterized protein</fullName>
    </submittedName>
</protein>
<reference evidence="2" key="1">
    <citation type="journal article" date="2020" name="Stud. Mycol.">
        <title>101 Dothideomycetes genomes: a test case for predicting lifestyles and emergence of pathogens.</title>
        <authorList>
            <person name="Haridas S."/>
            <person name="Albert R."/>
            <person name="Binder M."/>
            <person name="Bloem J."/>
            <person name="Labutti K."/>
            <person name="Salamov A."/>
            <person name="Andreopoulos B."/>
            <person name="Baker S."/>
            <person name="Barry K."/>
            <person name="Bills G."/>
            <person name="Bluhm B."/>
            <person name="Cannon C."/>
            <person name="Castanera R."/>
            <person name="Culley D."/>
            <person name="Daum C."/>
            <person name="Ezra D."/>
            <person name="Gonzalez J."/>
            <person name="Henrissat B."/>
            <person name="Kuo A."/>
            <person name="Liang C."/>
            <person name="Lipzen A."/>
            <person name="Lutzoni F."/>
            <person name="Magnuson J."/>
            <person name="Mondo S."/>
            <person name="Nolan M."/>
            <person name="Ohm R."/>
            <person name="Pangilinan J."/>
            <person name="Park H.-J."/>
            <person name="Ramirez L."/>
            <person name="Alfaro M."/>
            <person name="Sun H."/>
            <person name="Tritt A."/>
            <person name="Yoshinaga Y."/>
            <person name="Zwiers L.-H."/>
            <person name="Turgeon B."/>
            <person name="Goodwin S."/>
            <person name="Spatafora J."/>
            <person name="Crous P."/>
            <person name="Grigoriev I."/>
        </authorList>
    </citation>
    <scope>NUCLEOTIDE SEQUENCE</scope>
    <source>
        <strain evidence="2">CBS 627.86</strain>
    </source>
</reference>
<sequence length="215" mass="23372">MITQTALIVKTIGGPVTSVPNWRIPQPGPKSESKALQEYAVLDEDFAAAIPDGIREDEAATLPTNLLAGIIGFFDPDGLVLTPPWSRDADPASLVNSSILIIGRGSNCGRFATQLARLVGFTTIVVVGGKDSELKAFGATHVVDRHGGHDAVLQRIHDIVGNQLLYAFDAYNAPEEQHWPSTHYRTRIEANLHAWFGLGDVYKRIRYVLSKTATS</sequence>
<evidence type="ECO:0000313" key="3">
    <source>
        <dbReference type="Proteomes" id="UP000799770"/>
    </source>
</evidence>
<keyword evidence="3" id="KW-1185">Reference proteome</keyword>
<dbReference type="AlphaFoldDB" id="A0A6A5ZG19"/>
<name>A0A6A5ZG19_9PLEO</name>
<dbReference type="Gene3D" id="3.90.180.10">
    <property type="entry name" value="Medium-chain alcohol dehydrogenases, catalytic domain"/>
    <property type="match status" value="1"/>
</dbReference>
<dbReference type="PANTHER" id="PTHR45348">
    <property type="entry name" value="HYPOTHETICAL OXIDOREDUCTASE (EUROFUNG)"/>
    <property type="match status" value="1"/>
</dbReference>
<dbReference type="EMBL" id="ML977319">
    <property type="protein sequence ID" value="KAF2117308.1"/>
    <property type="molecule type" value="Genomic_DNA"/>
</dbReference>
<dbReference type="PANTHER" id="PTHR45348:SF2">
    <property type="entry name" value="ZINC-TYPE ALCOHOL DEHYDROGENASE-LIKE PROTEIN C2E1P3.01"/>
    <property type="match status" value="1"/>
</dbReference>
<dbReference type="InterPro" id="IPR036291">
    <property type="entry name" value="NAD(P)-bd_dom_sf"/>
</dbReference>